<dbReference type="Gene3D" id="1.25.10.10">
    <property type="entry name" value="Leucine-rich Repeat Variant"/>
    <property type="match status" value="1"/>
</dbReference>
<feature type="region of interest" description="Disordered" evidence="4">
    <location>
        <begin position="309"/>
        <end position="343"/>
    </location>
</feature>
<dbReference type="GeneID" id="18911537"/>
<evidence type="ECO:0000256" key="3">
    <source>
        <dbReference type="ARBA" id="ARBA00023242"/>
    </source>
</evidence>
<dbReference type="PANTHER" id="PTHR15245:SF20">
    <property type="entry name" value="SYMPLEKIN"/>
    <property type="match status" value="1"/>
</dbReference>
<keyword evidence="3" id="KW-0539">Nucleus</keyword>
<proteinExistence type="predicted"/>
<dbReference type="SUPFAM" id="SSF48371">
    <property type="entry name" value="ARM repeat"/>
    <property type="match status" value="1"/>
</dbReference>
<dbReference type="PANTHER" id="PTHR15245">
    <property type="entry name" value="SYMPLEKIN-RELATED"/>
    <property type="match status" value="1"/>
</dbReference>
<keyword evidence="8" id="KW-1185">Reference proteome</keyword>
<dbReference type="FunCoup" id="K5UK65">
    <property type="interactions" value="371"/>
</dbReference>
<dbReference type="KEGG" id="pco:PHACADRAFT_200838"/>
<dbReference type="InterPro" id="IPR016024">
    <property type="entry name" value="ARM-type_fold"/>
</dbReference>
<dbReference type="GO" id="GO:0005847">
    <property type="term" value="C:mRNA cleavage and polyadenylation specificity factor complex"/>
    <property type="evidence" value="ECO:0007669"/>
    <property type="project" value="TreeGrafter"/>
</dbReference>
<dbReference type="STRING" id="650164.K5UK65"/>
<dbReference type="InterPro" id="IPR022075">
    <property type="entry name" value="Symplekin_C"/>
</dbReference>
<feature type="region of interest" description="Disordered" evidence="4">
    <location>
        <begin position="797"/>
        <end position="817"/>
    </location>
</feature>
<dbReference type="Pfam" id="PF11935">
    <property type="entry name" value="SYMPK_PTA1_N"/>
    <property type="match status" value="1"/>
</dbReference>
<dbReference type="EMBL" id="JH930479">
    <property type="protein sequence ID" value="EKM49986.1"/>
    <property type="molecule type" value="Genomic_DNA"/>
</dbReference>
<dbReference type="InterPro" id="IPR011989">
    <property type="entry name" value="ARM-like"/>
</dbReference>
<dbReference type="OrthoDB" id="331600at2759"/>
<feature type="compositionally biased region" description="Basic and acidic residues" evidence="4">
    <location>
        <begin position="312"/>
        <end position="323"/>
    </location>
</feature>
<evidence type="ECO:0000256" key="2">
    <source>
        <dbReference type="ARBA" id="ARBA00022664"/>
    </source>
</evidence>
<evidence type="ECO:0000259" key="6">
    <source>
        <dbReference type="Pfam" id="PF12295"/>
    </source>
</evidence>
<keyword evidence="2" id="KW-0507">mRNA processing</keyword>
<gene>
    <name evidence="7" type="ORF">PHACADRAFT_200838</name>
</gene>
<feature type="region of interest" description="Disordered" evidence="4">
    <location>
        <begin position="438"/>
        <end position="476"/>
    </location>
</feature>
<dbReference type="InterPro" id="IPR032460">
    <property type="entry name" value="Symplekin/Pta1_N"/>
</dbReference>
<comment type="subcellular location">
    <subcellularLocation>
        <location evidence="1">Nucleus</location>
    </subcellularLocation>
</comment>
<organism evidence="7 8">
    <name type="scientific">Phanerochaete carnosa (strain HHB-10118-sp)</name>
    <name type="common">White-rot fungus</name>
    <name type="synonym">Peniophora carnosa</name>
    <dbReference type="NCBI Taxonomy" id="650164"/>
    <lineage>
        <taxon>Eukaryota</taxon>
        <taxon>Fungi</taxon>
        <taxon>Dikarya</taxon>
        <taxon>Basidiomycota</taxon>
        <taxon>Agaricomycotina</taxon>
        <taxon>Agaricomycetes</taxon>
        <taxon>Polyporales</taxon>
        <taxon>Phanerochaetaceae</taxon>
        <taxon>Phanerochaete</taxon>
    </lineage>
</organism>
<reference evidence="7 8" key="1">
    <citation type="journal article" date="2012" name="BMC Genomics">
        <title>Comparative genomics of the white-rot fungi, Phanerochaete carnosa and P. chrysosporium, to elucidate the genetic basis of the distinct wood types they colonize.</title>
        <authorList>
            <person name="Suzuki H."/>
            <person name="MacDonald J."/>
            <person name="Syed K."/>
            <person name="Salamov A."/>
            <person name="Hori C."/>
            <person name="Aerts A."/>
            <person name="Henrissat B."/>
            <person name="Wiebenga A."/>
            <person name="vanKuyk P.A."/>
            <person name="Barry K."/>
            <person name="Lindquist E."/>
            <person name="LaButti K."/>
            <person name="Lapidus A."/>
            <person name="Lucas S."/>
            <person name="Coutinho P."/>
            <person name="Gong Y."/>
            <person name="Samejima M."/>
            <person name="Mahadevan R."/>
            <person name="Abou-Zaid M."/>
            <person name="de Vries R.P."/>
            <person name="Igarashi K."/>
            <person name="Yadav J.S."/>
            <person name="Grigoriev I.V."/>
            <person name="Master E.R."/>
        </authorList>
    </citation>
    <scope>NUCLEOTIDE SEQUENCE [LARGE SCALE GENOMIC DNA]</scope>
    <source>
        <strain evidence="7 8">HHB-10118-sp</strain>
    </source>
</reference>
<dbReference type="Proteomes" id="UP000008370">
    <property type="component" value="Unassembled WGS sequence"/>
</dbReference>
<dbReference type="RefSeq" id="XP_007401182.1">
    <property type="nucleotide sequence ID" value="XM_007401120.1"/>
</dbReference>
<evidence type="ECO:0000259" key="5">
    <source>
        <dbReference type="Pfam" id="PF11935"/>
    </source>
</evidence>
<evidence type="ECO:0000256" key="4">
    <source>
        <dbReference type="SAM" id="MobiDB-lite"/>
    </source>
</evidence>
<evidence type="ECO:0000313" key="8">
    <source>
        <dbReference type="Proteomes" id="UP000008370"/>
    </source>
</evidence>
<dbReference type="HOGENOM" id="CLU_008962_0_0_1"/>
<evidence type="ECO:0008006" key="9">
    <source>
        <dbReference type="Google" id="ProtNLM"/>
    </source>
</evidence>
<sequence length="1210" mass="133354">MATPSNPVDPLQQLSAALAAPADSKEQADLLATLRDSLEAHPSPIRILCTTLVKTVSGAGDSLLKRWVLDLLHFAICRSSLSPEARTQLAADALDTLAGLIHDANVNTVKVTIQCFATIYPLLFRKMCTQRNMQQQWDLLVQTKAKILDFVWSPHVPVGVKISVVKFMQRVILAQTRGPSDPRLQKKDDMNISMLPADHPFISAASLEAEGAKLLEGIITILYTSSNPDILSAILNSWASFVKQRPAFVELVVQTLTSWVPNEKLQALSATSVKSAEKAVKILLNHIMRSPQGQPWAPQIQSALQAQATRMKAAEEHKAERKRPSTSATPEAPDAKRPKLEQDADAAASATFLSSFDFTTLPASLVTDLIVANLQVFPEQTFVDVVQAYRQGRGSAAPVPPPTAGPSSKPGIPQTANGMLIPTGPRALRSATPVVAPVTETKSPTPVPRDVRGSSEMRSMSRSPPGTPPPAVKEEEPVDPLKMDIDEEEIEYEPDRLNQELSGGQEAATQDGLVMDPEMELVLDLEDFKLPPPRELPEEARAALVNGSLVRIWEGSKDLQAADLGLDEAPGIAAADMWMLLLVRLVTRVVDPTALENDKSEREKSEDDMPVEDDALASDIYSHQDRLRQILCEYIMEDFSGRIRLATTWMNEEWYNDQIRNQAEPSWAPNYETWLNQIVAVYQTHLDNKDRTFSHFLLDLPHVPSDIMSLLREMCVEPERRQVGFAALREFITQRPSLRAEAMTMLLELTTHPDKITRGAAINTVKRWIPDAEPMAGMIRDFALQLLRRLQSRPKVDKVEEQAATGEDGENMEDGQLPQEDVIQTPYLPEQLELPAQSDHILQHLELLFALSTKVPEFLDEVFAAYGAMEETVQETIQQLITPLIRALGPSHGKLLTLLRTFPPGAESLALRVLTIFTEATRPSAQLVALVKSLIAERDLDARFLIPIIAEMDKVDILRHLPRIVSILNGKPEPKTLVKSVFSSVVTAPPQGFGSVSSNLPRVRQSELLTPAELMVLLHESEKEIGLKAAIEAIGVCFSMTDIFRSDILAVVMNQLVDEPVLPTLFMRTVIQAVSTYRSLVPFVSSTLLTRLITKKIWTVAPLWEGFIRCAKLIAPASFGALLQLPKEQLRELVDKQPSLKAGLREYVTKKAGNKARVAGLLDIFAEDSSESQGATPTPAKSAEGSPVPETLQNPASQLQDMESTPTPAM</sequence>
<dbReference type="GO" id="GO:0006397">
    <property type="term" value="P:mRNA processing"/>
    <property type="evidence" value="ECO:0007669"/>
    <property type="project" value="UniProtKB-KW"/>
</dbReference>
<protein>
    <recommendedName>
        <fullName evidence="9">Symplekin C-terminal domain-containing protein</fullName>
    </recommendedName>
</protein>
<dbReference type="InParanoid" id="K5UK65"/>
<feature type="compositionally biased region" description="Polar residues" evidence="4">
    <location>
        <begin position="1191"/>
        <end position="1210"/>
    </location>
</feature>
<evidence type="ECO:0000256" key="1">
    <source>
        <dbReference type="ARBA" id="ARBA00004123"/>
    </source>
</evidence>
<evidence type="ECO:0000313" key="7">
    <source>
        <dbReference type="EMBL" id="EKM49986.1"/>
    </source>
</evidence>
<dbReference type="Pfam" id="PF12295">
    <property type="entry name" value="Symplekin_C"/>
    <property type="match status" value="1"/>
</dbReference>
<name>K5UK65_PHACS</name>
<feature type="region of interest" description="Disordered" evidence="4">
    <location>
        <begin position="1169"/>
        <end position="1210"/>
    </location>
</feature>
<feature type="domain" description="Symplekin C-terminal" evidence="6">
    <location>
        <begin position="941"/>
        <end position="1136"/>
    </location>
</feature>
<dbReference type="InterPro" id="IPR021850">
    <property type="entry name" value="Symplekin/Pta1"/>
</dbReference>
<accession>K5UK65</accession>
<feature type="domain" description="Symplekin/Pta1 N-terminal" evidence="5">
    <location>
        <begin position="106"/>
        <end position="319"/>
    </location>
</feature>
<dbReference type="AlphaFoldDB" id="K5UK65"/>
<feature type="compositionally biased region" description="Basic and acidic residues" evidence="4">
    <location>
        <begin position="333"/>
        <end position="342"/>
    </location>
</feature>